<dbReference type="InterPro" id="IPR037272">
    <property type="entry name" value="SNS_sf"/>
</dbReference>
<keyword evidence="10" id="KW-1185">Reference proteome</keyword>
<keyword evidence="5 9" id="KW-0472">Membrane</keyword>
<keyword evidence="2 8" id="KW-0813">Transport</keyword>
<keyword evidence="6" id="KW-0479">Metal-binding</keyword>
<evidence type="ECO:0000256" key="1">
    <source>
        <dbReference type="ARBA" id="ARBA00004141"/>
    </source>
</evidence>
<dbReference type="SUPFAM" id="SSF161070">
    <property type="entry name" value="SNF-like"/>
    <property type="match status" value="1"/>
</dbReference>
<evidence type="ECO:0000256" key="2">
    <source>
        <dbReference type="ARBA" id="ARBA00022448"/>
    </source>
</evidence>
<dbReference type="GO" id="GO:0046872">
    <property type="term" value="F:metal ion binding"/>
    <property type="evidence" value="ECO:0007669"/>
    <property type="project" value="UniProtKB-KW"/>
</dbReference>
<gene>
    <name evidence="11 12" type="primary">LOC106176501</name>
</gene>
<feature type="transmembrane region" description="Helical" evidence="9">
    <location>
        <begin position="64"/>
        <end position="81"/>
    </location>
</feature>
<dbReference type="GO" id="GO:0005886">
    <property type="term" value="C:plasma membrane"/>
    <property type="evidence" value="ECO:0007669"/>
    <property type="project" value="TreeGrafter"/>
</dbReference>
<feature type="binding site" evidence="6">
    <location>
        <position position="434"/>
    </location>
    <ligand>
        <name>Na(+)</name>
        <dbReference type="ChEBI" id="CHEBI:29101"/>
        <label>1</label>
    </ligand>
</feature>
<feature type="transmembrane region" description="Helical" evidence="9">
    <location>
        <begin position="419"/>
        <end position="440"/>
    </location>
</feature>
<dbReference type="InterPro" id="IPR000175">
    <property type="entry name" value="Na/ntran_symport"/>
</dbReference>
<keyword evidence="4 9" id="KW-1133">Transmembrane helix</keyword>
<sequence length="664" mass="73718">MNGSSGKYALKDLEANGDTTSTATSTYPPSYSDAVSDGKFATSTDALAAEEESERGHWGNKAEFILSCLGYAVGLGNVWRFPYLCYTNGGGAFLIPYFLMLTFVGLPVFLLELSSGQFVGGGPLDVFMCSPLLQGVGVGMLIISFLGSIYYNVIIAWAMYYMFGSFTSELPWDGCKHDYNTPYCYSKKEAKPCEDSNGTWFNQTCYSPEMLIENPEIKNLTLKNTTAPEEFFNIRMLNRSDSIEDMGSLSWELSLTLLLAWILVYLCILKGIKSSGKAVYFTATFPYVILIIFFFRGVTLEGAGKGIEFYLKPKWELLLVPKVWGDAAGQIFFSLSVGMGGLMTFSSYNKFNNNVFRDALIVALGNCFTSFFAGFAIFSILGFMAHELGKDVSEVATSGSGLAFIAYPEVVTRLPVAPLWSFLFFFMLLLLGLDSQFAGIEAIQTAVLDVWPRLRRVKPLVAGVICVVLFLLGLPMCAQGGIYWEELVSYYSAGWSLVLIGFVETLVFAWVYGAKRMMNDMEQMIGFRPSCNGWYWWVLWTIVAPILLFAILIFNFIEFTPLEYGGYVLPPWAQGLGWIMAVISVAIVPVVAAYRIWKDYKTNEDGASFMERVVRLTKPDPIVWRPSIVKAQEEMSSKQGNMNAGFHSSQDTIGGVSHISNTAI</sequence>
<dbReference type="PRINTS" id="PR00176">
    <property type="entry name" value="NANEUSMPORT"/>
</dbReference>
<accession>A0A1S3JWF3</accession>
<evidence type="ECO:0000256" key="3">
    <source>
        <dbReference type="ARBA" id="ARBA00022692"/>
    </source>
</evidence>
<dbReference type="RefSeq" id="XP_013414370.1">
    <property type="nucleotide sequence ID" value="XM_013558916.2"/>
</dbReference>
<feature type="disulfide bond" evidence="7">
    <location>
        <begin position="175"/>
        <end position="184"/>
    </location>
</feature>
<feature type="binding site" evidence="6">
    <location>
        <position position="77"/>
    </location>
    <ligand>
        <name>Na(+)</name>
        <dbReference type="ChEBI" id="CHEBI:29101"/>
        <label>1</label>
    </ligand>
</feature>
<evidence type="ECO:0000256" key="9">
    <source>
        <dbReference type="SAM" id="Phobius"/>
    </source>
</evidence>
<evidence type="ECO:0000256" key="6">
    <source>
        <dbReference type="PIRSR" id="PIRSR600175-1"/>
    </source>
</evidence>
<feature type="transmembrane region" description="Helical" evidence="9">
    <location>
        <begin position="278"/>
        <end position="295"/>
    </location>
</feature>
<comment type="subcellular location">
    <subcellularLocation>
        <location evidence="1">Membrane</location>
        <topology evidence="1">Multi-pass membrane protein</topology>
    </subcellularLocation>
</comment>
<dbReference type="AlphaFoldDB" id="A0A1S3JWF3"/>
<evidence type="ECO:0000256" key="4">
    <source>
        <dbReference type="ARBA" id="ARBA00022989"/>
    </source>
</evidence>
<dbReference type="Proteomes" id="UP000085678">
    <property type="component" value="Unplaced"/>
</dbReference>
<feature type="binding site" evidence="6">
    <location>
        <position position="73"/>
    </location>
    <ligand>
        <name>Na(+)</name>
        <dbReference type="ChEBI" id="CHEBI:29101"/>
        <label>1</label>
    </ligand>
</feature>
<feature type="binding site" evidence="6">
    <location>
        <position position="72"/>
    </location>
    <ligand>
        <name>Na(+)</name>
        <dbReference type="ChEBI" id="CHEBI:29101"/>
        <label>1</label>
    </ligand>
</feature>
<evidence type="ECO:0000256" key="5">
    <source>
        <dbReference type="ARBA" id="ARBA00023136"/>
    </source>
</evidence>
<dbReference type="GO" id="GO:0035725">
    <property type="term" value="P:sodium ion transmembrane transport"/>
    <property type="evidence" value="ECO:0007669"/>
    <property type="project" value="TreeGrafter"/>
</dbReference>
<dbReference type="Pfam" id="PF00209">
    <property type="entry name" value="SNF"/>
    <property type="match status" value="1"/>
</dbReference>
<keyword evidence="7" id="KW-1015">Disulfide bond</keyword>
<proteinExistence type="inferred from homology"/>
<reference evidence="11 12" key="1">
    <citation type="submission" date="2025-04" db="UniProtKB">
        <authorList>
            <consortium name="RefSeq"/>
        </authorList>
    </citation>
    <scope>IDENTIFICATION</scope>
    <source>
        <tissue evidence="11 12">Gonads</tissue>
    </source>
</reference>
<name>A0A1S3JWF3_LINAN</name>
<feature type="binding site" evidence="6">
    <location>
        <position position="431"/>
    </location>
    <ligand>
        <name>Na(+)</name>
        <dbReference type="ChEBI" id="CHEBI:29101"/>
        <label>1</label>
    </ligand>
</feature>
<dbReference type="GeneID" id="106176501"/>
<feature type="binding site" evidence="6">
    <location>
        <position position="435"/>
    </location>
    <ligand>
        <name>Na(+)</name>
        <dbReference type="ChEBI" id="CHEBI:29101"/>
        <label>1</label>
    </ligand>
</feature>
<dbReference type="PANTHER" id="PTHR11616:SF240">
    <property type="entry name" value="BLOATED TUBULES, ISOFORM B-RELATED"/>
    <property type="match status" value="1"/>
</dbReference>
<comment type="similarity">
    <text evidence="8">Belongs to the sodium:neurotransmitter symporter (SNF) (TC 2.A.22) family.</text>
</comment>
<keyword evidence="8" id="KW-0769">Symport</keyword>
<feature type="binding site" evidence="6">
    <location>
        <position position="366"/>
    </location>
    <ligand>
        <name>Na(+)</name>
        <dbReference type="ChEBI" id="CHEBI:29101"/>
        <label>1</label>
    </ligand>
</feature>
<dbReference type="PROSITE" id="PS00610">
    <property type="entry name" value="NA_NEUROTRAN_SYMP_1"/>
    <property type="match status" value="1"/>
</dbReference>
<evidence type="ECO:0000313" key="12">
    <source>
        <dbReference type="RefSeq" id="XP_013414370.1"/>
    </source>
</evidence>
<keyword evidence="3 8" id="KW-0812">Transmembrane</keyword>
<feature type="binding site" evidence="6">
    <location>
        <position position="334"/>
    </location>
    <ligand>
        <name>Na(+)</name>
        <dbReference type="ChEBI" id="CHEBI:29101"/>
        <label>1</label>
    </ligand>
</feature>
<organism evidence="10 11">
    <name type="scientific">Lingula anatina</name>
    <name type="common">Brachiopod</name>
    <name type="synonym">Lingula unguis</name>
    <dbReference type="NCBI Taxonomy" id="7574"/>
    <lineage>
        <taxon>Eukaryota</taxon>
        <taxon>Metazoa</taxon>
        <taxon>Spiralia</taxon>
        <taxon>Lophotrochozoa</taxon>
        <taxon>Brachiopoda</taxon>
        <taxon>Linguliformea</taxon>
        <taxon>Lingulata</taxon>
        <taxon>Lingulida</taxon>
        <taxon>Linguloidea</taxon>
        <taxon>Lingulidae</taxon>
        <taxon>Lingula</taxon>
    </lineage>
</organism>
<feature type="transmembrane region" description="Helical" evidence="9">
    <location>
        <begin position="327"/>
        <end position="348"/>
    </location>
</feature>
<feature type="transmembrane region" description="Helical" evidence="9">
    <location>
        <begin position="360"/>
        <end position="385"/>
    </location>
</feature>
<feature type="binding site" evidence="6">
    <location>
        <position position="70"/>
    </location>
    <ligand>
        <name>Na(+)</name>
        <dbReference type="ChEBI" id="CHEBI:29101"/>
        <label>1</label>
    </ligand>
</feature>
<dbReference type="RefSeq" id="XP_013414369.1">
    <property type="nucleotide sequence ID" value="XM_013558915.2"/>
</dbReference>
<dbReference type="PANTHER" id="PTHR11616">
    <property type="entry name" value="SODIUM/CHLORIDE DEPENDENT TRANSPORTER"/>
    <property type="match status" value="1"/>
</dbReference>
<feature type="transmembrane region" description="Helical" evidence="9">
    <location>
        <begin position="490"/>
        <end position="513"/>
    </location>
</feature>
<keyword evidence="6" id="KW-0915">Sodium</keyword>
<dbReference type="OrthoDB" id="6581954at2759"/>
<evidence type="ECO:0000256" key="7">
    <source>
        <dbReference type="PIRSR" id="PIRSR600175-2"/>
    </source>
</evidence>
<dbReference type="GO" id="GO:0006865">
    <property type="term" value="P:amino acid transport"/>
    <property type="evidence" value="ECO:0007669"/>
    <property type="project" value="TreeGrafter"/>
</dbReference>
<feature type="transmembrane region" description="Helical" evidence="9">
    <location>
        <begin position="93"/>
        <end position="111"/>
    </location>
</feature>
<feature type="transmembrane region" description="Helical" evidence="9">
    <location>
        <begin position="460"/>
        <end position="484"/>
    </location>
</feature>
<evidence type="ECO:0000256" key="8">
    <source>
        <dbReference type="RuleBase" id="RU003732"/>
    </source>
</evidence>
<protein>
    <recommendedName>
        <fullName evidence="8">Transporter</fullName>
    </recommendedName>
</protein>
<dbReference type="PROSITE" id="PS50267">
    <property type="entry name" value="NA_NEUROTRAN_SYMP_3"/>
    <property type="match status" value="1"/>
</dbReference>
<dbReference type="KEGG" id="lak:106176501"/>
<feature type="transmembrane region" description="Helical" evidence="9">
    <location>
        <begin position="534"/>
        <end position="557"/>
    </location>
</feature>
<evidence type="ECO:0000313" key="11">
    <source>
        <dbReference type="RefSeq" id="XP_013414369.1"/>
    </source>
</evidence>
<feature type="transmembrane region" description="Helical" evidence="9">
    <location>
        <begin position="249"/>
        <end position="269"/>
    </location>
</feature>
<dbReference type="PROSITE" id="PS00754">
    <property type="entry name" value="NA_NEUROTRAN_SYMP_2"/>
    <property type="match status" value="1"/>
</dbReference>
<evidence type="ECO:0000313" key="10">
    <source>
        <dbReference type="Proteomes" id="UP000085678"/>
    </source>
</evidence>
<feature type="transmembrane region" description="Helical" evidence="9">
    <location>
        <begin position="577"/>
        <end position="597"/>
    </location>
</feature>
<feature type="transmembrane region" description="Helical" evidence="9">
    <location>
        <begin position="132"/>
        <end position="163"/>
    </location>
</feature>
<dbReference type="GO" id="GO:0015293">
    <property type="term" value="F:symporter activity"/>
    <property type="evidence" value="ECO:0007669"/>
    <property type="project" value="UniProtKB-KW"/>
</dbReference>